<keyword evidence="2" id="KW-1185">Reference proteome</keyword>
<reference evidence="1" key="1">
    <citation type="journal article" date="2021" name="New Phytol.">
        <title>Evolutionary innovations through gain and loss of genes in the ectomycorrhizal Boletales.</title>
        <authorList>
            <person name="Wu G."/>
            <person name="Miyauchi S."/>
            <person name="Morin E."/>
            <person name="Kuo A."/>
            <person name="Drula E."/>
            <person name="Varga T."/>
            <person name="Kohler A."/>
            <person name="Feng B."/>
            <person name="Cao Y."/>
            <person name="Lipzen A."/>
            <person name="Daum C."/>
            <person name="Hundley H."/>
            <person name="Pangilinan J."/>
            <person name="Johnson J."/>
            <person name="Barry K."/>
            <person name="LaButti K."/>
            <person name="Ng V."/>
            <person name="Ahrendt S."/>
            <person name="Min B."/>
            <person name="Choi I.G."/>
            <person name="Park H."/>
            <person name="Plett J.M."/>
            <person name="Magnuson J."/>
            <person name="Spatafora J.W."/>
            <person name="Nagy L.G."/>
            <person name="Henrissat B."/>
            <person name="Grigoriev I.V."/>
            <person name="Yang Z.L."/>
            <person name="Xu J."/>
            <person name="Martin F.M."/>
        </authorList>
    </citation>
    <scope>NUCLEOTIDE SEQUENCE</scope>
    <source>
        <strain evidence="1">KUC20120723A-06</strain>
    </source>
</reference>
<sequence length="366" mass="41568">MDFADIPFTAPPGDKGLDLSYEGGEHEMFEGLAEEIVGLTGFRRIDPRVRRDHIETRNEHWGLQVDRLVAAYLHYRKRDLGDGIPSPLVDEDTVDGTACPALHDIELVDLFSHRHTSLSAQASQVFPNETLIHHGYLGSSPLYPTVAISIRTLAAYCQIHRTCPQFSIQAQCKALCHMHNFTDAYDIYLEIIYRVDQQLKVALKRDAPNWRLLNACPACFYKLEDEPDLCIDYLITMDGNNSLKQWSSWMYGGTPRTDTHSPRSNYWLTPEAVDKFKDEVQSCSKAPTSDNGPDDDWDDDDDSPISDCVRRWHNAGPEQCKRMFRVYDEFGIFIAALRTPGIAYLTAACCHRFVLLACNMIRSGEL</sequence>
<protein>
    <submittedName>
        <fullName evidence="1">Uncharacterized protein</fullName>
    </submittedName>
</protein>
<comment type="caution">
    <text evidence="1">The sequence shown here is derived from an EMBL/GenBank/DDBJ whole genome shotgun (WGS) entry which is preliminary data.</text>
</comment>
<organism evidence="1 2">
    <name type="scientific">Leucogyrophana mollusca</name>
    <dbReference type="NCBI Taxonomy" id="85980"/>
    <lineage>
        <taxon>Eukaryota</taxon>
        <taxon>Fungi</taxon>
        <taxon>Dikarya</taxon>
        <taxon>Basidiomycota</taxon>
        <taxon>Agaricomycotina</taxon>
        <taxon>Agaricomycetes</taxon>
        <taxon>Agaricomycetidae</taxon>
        <taxon>Boletales</taxon>
        <taxon>Boletales incertae sedis</taxon>
        <taxon>Leucogyrophana</taxon>
    </lineage>
</organism>
<accession>A0ACB8B4J7</accession>
<dbReference type="Proteomes" id="UP000790709">
    <property type="component" value="Unassembled WGS sequence"/>
</dbReference>
<name>A0ACB8B4J7_9AGAM</name>
<evidence type="ECO:0000313" key="1">
    <source>
        <dbReference type="EMBL" id="KAH7920572.1"/>
    </source>
</evidence>
<proteinExistence type="predicted"/>
<evidence type="ECO:0000313" key="2">
    <source>
        <dbReference type="Proteomes" id="UP000790709"/>
    </source>
</evidence>
<gene>
    <name evidence="1" type="ORF">BV22DRAFT_1107609</name>
</gene>
<dbReference type="EMBL" id="MU266571">
    <property type="protein sequence ID" value="KAH7920572.1"/>
    <property type="molecule type" value="Genomic_DNA"/>
</dbReference>